<dbReference type="GO" id="GO:0005737">
    <property type="term" value="C:cytoplasm"/>
    <property type="evidence" value="ECO:0007669"/>
    <property type="project" value="EnsemblFungi"/>
</dbReference>
<sequence length="667" mass="77489">MGLLTAGTPLPWDESKQYNNHIRNEGIEQLLTIFKNTSKRDNDPLLWGDELEYMLLDIDDLKHSARLDVLHDVIITELNTIDTEVCQANDVEFHPEYGRFMIEATPKLPYTGYVKDYVEFNMKMRRKIIQMKLNQYNKSHLIPLSLTAFPGLGTKNFLNVENVWNHKNSASRSQFLPDEVINRHVRFPTLTANIRKRRGEKVCINIPMYRDSFTPDHDTTVDTPNRNWFIPEDLESSVAAKKGHIYMDAMGFGMGSSCLQTTYQAPNLEKARFLYDSLVNFAPIMLALSAASPAFKGWLADQDVRWNVISMAVDCRTPRERGVEPLLPKYNPHGMGGVDPSEHADFIIPKSRYSEVDLYLGGLNKFFNRNFNDTNVPVSETILKKLLENDKVTIDYDMAKHFAHLFIRDSVSMFEETINQSRETSMNHFENIQSTNWQTLRFKPPSPLANPDNKTLPGWRVEFRPLEVQLTDFENAAYSNFMFLVVESILESYNEKIPYIPMSKVWENMSFAHMRDVIGRKIKFNWKCNFNGETSKSNKYTLDEIFHNKENGIFETFINAILQHKGLVSKTWVELKDSTSNRRLYYYLKLISDRATGIIPTAANFIRNFILNHKDYKHDSRVPEQITYDLILLCERITNLDNSHKEIRQYFGDEIAVYLLNDKVQIE</sequence>
<comment type="catalytic activity">
    <reaction evidence="11">
        <text>L-cysteine + L-glutamate + ATP = gamma-L-glutamyl-L-cysteine + ADP + phosphate + H(+)</text>
        <dbReference type="Rhea" id="RHEA:13285"/>
        <dbReference type="ChEBI" id="CHEBI:15378"/>
        <dbReference type="ChEBI" id="CHEBI:29985"/>
        <dbReference type="ChEBI" id="CHEBI:30616"/>
        <dbReference type="ChEBI" id="CHEBI:35235"/>
        <dbReference type="ChEBI" id="CHEBI:43474"/>
        <dbReference type="ChEBI" id="CHEBI:58173"/>
        <dbReference type="ChEBI" id="CHEBI:456216"/>
        <dbReference type="EC" id="6.3.2.2"/>
    </reaction>
</comment>
<dbReference type="UniPathway" id="UPA00142">
    <property type="reaction ID" value="UER00209"/>
</dbReference>
<dbReference type="GeneID" id="13882132"/>
<keyword evidence="8 11" id="KW-0067">ATP-binding</keyword>
<evidence type="ECO:0000313" key="12">
    <source>
        <dbReference type="EMBL" id="CCF55783.1"/>
    </source>
</evidence>
<evidence type="ECO:0000256" key="9">
    <source>
        <dbReference type="ARBA" id="ARBA00030585"/>
    </source>
</evidence>
<accession>H2AN33</accession>
<dbReference type="GO" id="GO:0006750">
    <property type="term" value="P:glutathione biosynthetic process"/>
    <property type="evidence" value="ECO:0007669"/>
    <property type="project" value="UniProtKB-UniRule"/>
</dbReference>
<dbReference type="GO" id="GO:0042542">
    <property type="term" value="P:response to hydrogen peroxide"/>
    <property type="evidence" value="ECO:0007669"/>
    <property type="project" value="EnsemblFungi"/>
</dbReference>
<dbReference type="FunCoup" id="H2AN33">
    <property type="interactions" value="431"/>
</dbReference>
<evidence type="ECO:0000313" key="13">
    <source>
        <dbReference type="Proteomes" id="UP000005220"/>
    </source>
</evidence>
<protein>
    <recommendedName>
        <fullName evidence="4 11">Glutamate--cysteine ligase</fullName>
        <ecNumber evidence="3 11">6.3.2.2</ecNumber>
    </recommendedName>
    <alternativeName>
        <fullName evidence="10 11">Gamma-ECS</fullName>
    </alternativeName>
    <alternativeName>
        <fullName evidence="9 11">Gamma-glutamylcysteine synthetase</fullName>
    </alternativeName>
</protein>
<dbReference type="STRING" id="1071382.H2AN33"/>
<evidence type="ECO:0000256" key="4">
    <source>
        <dbReference type="ARBA" id="ARBA00014618"/>
    </source>
</evidence>
<dbReference type="HOGENOM" id="CLU_010467_0_0_1"/>
<dbReference type="FunFam" id="3.30.590.50:FF:000004">
    <property type="entry name" value="Glutamate-cysteine ligase Gcs1"/>
    <property type="match status" value="1"/>
</dbReference>
<dbReference type="GO" id="GO:0004357">
    <property type="term" value="F:glutamate-cysteine ligase activity"/>
    <property type="evidence" value="ECO:0007669"/>
    <property type="project" value="UniProtKB-UniRule"/>
</dbReference>
<dbReference type="Gene3D" id="1.10.8.960">
    <property type="match status" value="1"/>
</dbReference>
<evidence type="ECO:0000256" key="11">
    <source>
        <dbReference type="RuleBase" id="RU367135"/>
    </source>
</evidence>
<dbReference type="GO" id="GO:0046686">
    <property type="term" value="P:response to cadmium ion"/>
    <property type="evidence" value="ECO:0007669"/>
    <property type="project" value="EnsemblFungi"/>
</dbReference>
<dbReference type="eggNOG" id="KOG3754">
    <property type="taxonomic scope" value="Eukaryota"/>
</dbReference>
<evidence type="ECO:0000256" key="5">
    <source>
        <dbReference type="ARBA" id="ARBA00022598"/>
    </source>
</evidence>
<dbReference type="InterPro" id="IPR014746">
    <property type="entry name" value="Gln_synth/guanido_kin_cat_dom"/>
</dbReference>
<evidence type="ECO:0000256" key="1">
    <source>
        <dbReference type="ARBA" id="ARBA00005006"/>
    </source>
</evidence>
<comment type="similarity">
    <text evidence="2 11">Belongs to the glutamate--cysteine ligase type 3 family.</text>
</comment>
<evidence type="ECO:0000256" key="3">
    <source>
        <dbReference type="ARBA" id="ARBA00012220"/>
    </source>
</evidence>
<gene>
    <name evidence="12" type="primary">KAFR0A03480</name>
    <name evidence="12" type="ORF">KAFR_0A03480</name>
</gene>
<dbReference type="Proteomes" id="UP000005220">
    <property type="component" value="Chromosome 1"/>
</dbReference>
<dbReference type="KEGG" id="kaf:KAFR_0A03480"/>
<dbReference type="Gene3D" id="3.30.590.50">
    <property type="match status" value="2"/>
</dbReference>
<dbReference type="OrthoDB" id="7939818at2759"/>
<keyword evidence="5 11" id="KW-0436">Ligase</keyword>
<dbReference type="SUPFAM" id="SSF55931">
    <property type="entry name" value="Glutamine synthetase/guanido kinase"/>
    <property type="match status" value="1"/>
</dbReference>
<dbReference type="Pfam" id="PF03074">
    <property type="entry name" value="GCS"/>
    <property type="match status" value="1"/>
</dbReference>
<dbReference type="GO" id="GO:0005524">
    <property type="term" value="F:ATP binding"/>
    <property type="evidence" value="ECO:0007669"/>
    <property type="project" value="UniProtKB-UniRule"/>
</dbReference>
<evidence type="ECO:0000256" key="10">
    <source>
        <dbReference type="ARBA" id="ARBA00032122"/>
    </source>
</evidence>
<dbReference type="PANTHER" id="PTHR11164">
    <property type="entry name" value="GLUTAMATE CYSTEINE LIGASE"/>
    <property type="match status" value="1"/>
</dbReference>
<dbReference type="EMBL" id="HE650821">
    <property type="protein sequence ID" value="CCF55783.1"/>
    <property type="molecule type" value="Genomic_DNA"/>
</dbReference>
<dbReference type="RefSeq" id="XP_003954918.1">
    <property type="nucleotide sequence ID" value="XM_003954869.1"/>
</dbReference>
<proteinExistence type="inferred from homology"/>
<dbReference type="InterPro" id="IPR004308">
    <property type="entry name" value="GCS"/>
</dbReference>
<reference evidence="12 13" key="1">
    <citation type="journal article" date="2011" name="Proc. Natl. Acad. Sci. U.S.A.">
        <title>Evolutionary erosion of yeast sex chromosomes by mating-type switching accidents.</title>
        <authorList>
            <person name="Gordon J.L."/>
            <person name="Armisen D."/>
            <person name="Proux-Wera E."/>
            <person name="Oheigeartaigh S.S."/>
            <person name="Byrne K.P."/>
            <person name="Wolfe K.H."/>
        </authorList>
    </citation>
    <scope>NUCLEOTIDE SEQUENCE [LARGE SCALE GENOMIC DNA]</scope>
    <source>
        <strain evidence="13">ATCC 22294 / BCRC 22015 / CBS 2517 / CECT 1963 / NBRC 1671 / NRRL Y-8276</strain>
    </source>
</reference>
<keyword evidence="13" id="KW-1185">Reference proteome</keyword>
<comment type="pathway">
    <text evidence="1 11">Sulfur metabolism; glutathione biosynthesis; glutathione from L-cysteine and L-glutamate: step 1/2.</text>
</comment>
<dbReference type="Gene3D" id="1.10.150.710">
    <property type="entry name" value="Glutamate cysteine ligase subdomain"/>
    <property type="match status" value="1"/>
</dbReference>
<name>H2AN33_KAZAF</name>
<evidence type="ECO:0000256" key="6">
    <source>
        <dbReference type="ARBA" id="ARBA00022684"/>
    </source>
</evidence>
<evidence type="ECO:0000256" key="8">
    <source>
        <dbReference type="ARBA" id="ARBA00022840"/>
    </source>
</evidence>
<organism evidence="12 13">
    <name type="scientific">Kazachstania africana (strain ATCC 22294 / BCRC 22015 / CBS 2517 / CECT 1963 / NBRC 1671 / NRRL Y-8276)</name>
    <name type="common">Yeast</name>
    <name type="synonym">Kluyveromyces africanus</name>
    <dbReference type="NCBI Taxonomy" id="1071382"/>
    <lineage>
        <taxon>Eukaryota</taxon>
        <taxon>Fungi</taxon>
        <taxon>Dikarya</taxon>
        <taxon>Ascomycota</taxon>
        <taxon>Saccharomycotina</taxon>
        <taxon>Saccharomycetes</taxon>
        <taxon>Saccharomycetales</taxon>
        <taxon>Saccharomycetaceae</taxon>
        <taxon>Kazachstania</taxon>
    </lineage>
</organism>
<dbReference type="PANTHER" id="PTHR11164:SF0">
    <property type="entry name" value="GLUTAMATE--CYSTEINE LIGASE CATALYTIC SUBUNIT"/>
    <property type="match status" value="1"/>
</dbReference>
<keyword evidence="7 11" id="KW-0547">Nucleotide-binding</keyword>
<dbReference type="EC" id="6.3.2.2" evidence="3 11"/>
<dbReference type="AlphaFoldDB" id="H2AN33"/>
<dbReference type="InParanoid" id="H2AN33"/>
<evidence type="ECO:0000256" key="7">
    <source>
        <dbReference type="ARBA" id="ARBA00022741"/>
    </source>
</evidence>
<keyword evidence="6 11" id="KW-0317">Glutathione biosynthesis</keyword>
<evidence type="ECO:0000256" key="2">
    <source>
        <dbReference type="ARBA" id="ARBA00008100"/>
    </source>
</evidence>